<proteinExistence type="inferred from homology"/>
<gene>
    <name evidence="5" type="ORF">FKR81_42405</name>
</gene>
<evidence type="ECO:0000256" key="2">
    <source>
        <dbReference type="SAM" id="SignalP"/>
    </source>
</evidence>
<keyword evidence="2" id="KW-0732">Signal</keyword>
<dbReference type="SMART" id="SM00644">
    <property type="entry name" value="Ami_2"/>
    <property type="match status" value="1"/>
</dbReference>
<dbReference type="InterPro" id="IPR002502">
    <property type="entry name" value="Amidase_domain"/>
</dbReference>
<dbReference type="GO" id="GO:0008745">
    <property type="term" value="F:N-acetylmuramoyl-L-alanine amidase activity"/>
    <property type="evidence" value="ECO:0007669"/>
    <property type="project" value="InterPro"/>
</dbReference>
<dbReference type="GO" id="GO:0009253">
    <property type="term" value="P:peptidoglycan catabolic process"/>
    <property type="evidence" value="ECO:0007669"/>
    <property type="project" value="InterPro"/>
</dbReference>
<dbReference type="SMART" id="SM00701">
    <property type="entry name" value="PGRP"/>
    <property type="match status" value="1"/>
</dbReference>
<evidence type="ECO:0000313" key="6">
    <source>
        <dbReference type="Proteomes" id="UP000316639"/>
    </source>
</evidence>
<dbReference type="PANTHER" id="PTHR11022:SF41">
    <property type="entry name" value="PEPTIDOGLYCAN-RECOGNITION PROTEIN LC-RELATED"/>
    <property type="match status" value="1"/>
</dbReference>
<dbReference type="CDD" id="cd06583">
    <property type="entry name" value="PGRP"/>
    <property type="match status" value="1"/>
</dbReference>
<reference evidence="5 6" key="1">
    <citation type="submission" date="2019-07" db="EMBL/GenBank/DDBJ databases">
        <title>Lentzea xizangensis sp. nov., isolated from Qinghai-Tibetan Plateau Soils.</title>
        <authorList>
            <person name="Huang J."/>
        </authorList>
    </citation>
    <scope>NUCLEOTIDE SEQUENCE [LARGE SCALE GENOMIC DNA]</scope>
    <source>
        <strain evidence="5 6">FXJ1.1311</strain>
    </source>
</reference>
<dbReference type="InterPro" id="IPR015510">
    <property type="entry name" value="PGRP"/>
</dbReference>
<dbReference type="AlphaFoldDB" id="A0A563EFC3"/>
<comment type="similarity">
    <text evidence="1">Belongs to the N-acetylmuramoyl-L-alanine amidase 2 family.</text>
</comment>
<dbReference type="InterPro" id="IPR006619">
    <property type="entry name" value="PGRP_domain_met/bac"/>
</dbReference>
<dbReference type="Pfam" id="PF01510">
    <property type="entry name" value="Amidase_2"/>
    <property type="match status" value="1"/>
</dbReference>
<evidence type="ECO:0000259" key="4">
    <source>
        <dbReference type="SMART" id="SM00701"/>
    </source>
</evidence>
<dbReference type="OrthoDB" id="514320at2"/>
<comment type="caution">
    <text evidence="5">The sequence shown here is derived from an EMBL/GenBank/DDBJ whole genome shotgun (WGS) entry which is preliminary data.</text>
</comment>
<feature type="chain" id="PRO_5021993895" evidence="2">
    <location>
        <begin position="25"/>
        <end position="259"/>
    </location>
</feature>
<evidence type="ECO:0000313" key="5">
    <source>
        <dbReference type="EMBL" id="TWP43522.1"/>
    </source>
</evidence>
<dbReference type="InterPro" id="IPR006311">
    <property type="entry name" value="TAT_signal"/>
</dbReference>
<feature type="domain" description="Peptidoglycan recognition protein family" evidence="4">
    <location>
        <begin position="48"/>
        <end position="218"/>
    </location>
</feature>
<dbReference type="InterPro" id="IPR036505">
    <property type="entry name" value="Amidase/PGRP_sf"/>
</dbReference>
<name>A0A563EFC3_9PSEU</name>
<dbReference type="EMBL" id="VOBR01000063">
    <property type="protein sequence ID" value="TWP43522.1"/>
    <property type="molecule type" value="Genomic_DNA"/>
</dbReference>
<dbReference type="Gene3D" id="3.40.80.10">
    <property type="entry name" value="Peptidoglycan recognition protein-like"/>
    <property type="match status" value="1"/>
</dbReference>
<evidence type="ECO:0000256" key="1">
    <source>
        <dbReference type="ARBA" id="ARBA00007553"/>
    </source>
</evidence>
<feature type="domain" description="N-acetylmuramoyl-L-alanine amidase" evidence="3">
    <location>
        <begin position="67"/>
        <end position="236"/>
    </location>
</feature>
<keyword evidence="6" id="KW-1185">Reference proteome</keyword>
<organism evidence="5 6">
    <name type="scientific">Lentzea tibetensis</name>
    <dbReference type="NCBI Taxonomy" id="2591470"/>
    <lineage>
        <taxon>Bacteria</taxon>
        <taxon>Bacillati</taxon>
        <taxon>Actinomycetota</taxon>
        <taxon>Actinomycetes</taxon>
        <taxon>Pseudonocardiales</taxon>
        <taxon>Pseudonocardiaceae</taxon>
        <taxon>Lentzea</taxon>
    </lineage>
</organism>
<evidence type="ECO:0000259" key="3">
    <source>
        <dbReference type="SMART" id="SM00644"/>
    </source>
</evidence>
<accession>A0A563EFC3</accession>
<dbReference type="PROSITE" id="PS51318">
    <property type="entry name" value="TAT"/>
    <property type="match status" value="1"/>
</dbReference>
<dbReference type="GO" id="GO:0008270">
    <property type="term" value="F:zinc ion binding"/>
    <property type="evidence" value="ECO:0007669"/>
    <property type="project" value="InterPro"/>
</dbReference>
<feature type="signal peptide" evidence="2">
    <location>
        <begin position="1"/>
        <end position="24"/>
    </location>
</feature>
<sequence length="259" mass="26865">MMPALTRRSVISALGSIAAGAAAAAVGAVVTPRSQIASPPLGSDRFAVMAISRAEWGADESLRFGEDGAERFPVESFPVQSVVVHHSAIPVSKDPAAGLRAIYFDHAVNQGLGDVGYHVLIDPGGRIYEGRWSGENGFTLLSPGQKAGGKPMLSSGAHVGGFNAGNVGVCLMGEFTSTMPSQAAIDSLVSVLAALASVCDLDPLGRTNYVNPISGDKRMVDTISGHRDWLATGCPGDQFYLSMPSIRSGVSKLLSARPL</sequence>
<dbReference type="Proteomes" id="UP000316639">
    <property type="component" value="Unassembled WGS sequence"/>
</dbReference>
<dbReference type="PANTHER" id="PTHR11022">
    <property type="entry name" value="PEPTIDOGLYCAN RECOGNITION PROTEIN"/>
    <property type="match status" value="1"/>
</dbReference>
<protein>
    <submittedName>
        <fullName evidence="5">N-acetylmuramoyl-L-alanine amidase</fullName>
    </submittedName>
</protein>
<dbReference type="SUPFAM" id="SSF55846">
    <property type="entry name" value="N-acetylmuramoyl-L-alanine amidase-like"/>
    <property type="match status" value="1"/>
</dbReference>